<evidence type="ECO:0000259" key="6">
    <source>
        <dbReference type="PROSITE" id="PS51755"/>
    </source>
</evidence>
<dbReference type="PANTHER" id="PTHR35807:SF1">
    <property type="entry name" value="TRANSCRIPTIONAL REGULATOR REDD"/>
    <property type="match status" value="1"/>
</dbReference>
<evidence type="ECO:0000256" key="3">
    <source>
        <dbReference type="ARBA" id="ARBA00023125"/>
    </source>
</evidence>
<dbReference type="GO" id="GO:0000160">
    <property type="term" value="P:phosphorelay signal transduction system"/>
    <property type="evidence" value="ECO:0007669"/>
    <property type="project" value="InterPro"/>
</dbReference>
<feature type="domain" description="OmpR/PhoB-type" evidence="6">
    <location>
        <begin position="1"/>
        <end position="94"/>
    </location>
</feature>
<dbReference type="InterPro" id="IPR016032">
    <property type="entry name" value="Sig_transdc_resp-reg_C-effctor"/>
</dbReference>
<dbReference type="PANTHER" id="PTHR35807">
    <property type="entry name" value="TRANSCRIPTIONAL REGULATOR REDD-RELATED"/>
    <property type="match status" value="1"/>
</dbReference>
<evidence type="ECO:0000313" key="8">
    <source>
        <dbReference type="Proteomes" id="UP000250434"/>
    </source>
</evidence>
<keyword evidence="8" id="KW-1185">Reference proteome</keyword>
<dbReference type="PROSITE" id="PS51755">
    <property type="entry name" value="OMPR_PHOB"/>
    <property type="match status" value="1"/>
</dbReference>
<keyword evidence="4" id="KW-0804">Transcription</keyword>
<sequence length="255" mass="29447">MRYEILGRLRVVDDEGATSLTARKMETLLAVLLGRADQVVTTDQLITEIWGDRPPQRVNAALHVYISQLRKFLDRPGRRASPIVTRPQGYLLHLGEDTLDVNDFQRKVNRGREAAQRGRHEEAVAQFEAALALWRGRALNDVQDGPILYWYVTWLEEARLECVEMLNDAYLMLSRHREVVGRLYVLTGEHPLRESFYRQLMLALFRSERQADALKVYQHARERLNAELGLEPCRPLRELQGAILRGDELLKHTVA</sequence>
<evidence type="ECO:0000256" key="1">
    <source>
        <dbReference type="ARBA" id="ARBA00005820"/>
    </source>
</evidence>
<dbReference type="SMART" id="SM00862">
    <property type="entry name" value="Trans_reg_C"/>
    <property type="match status" value="1"/>
</dbReference>
<dbReference type="OrthoDB" id="3817100at2"/>
<name>A0A344LHG5_9PSEU</name>
<dbReference type="CDD" id="cd15831">
    <property type="entry name" value="BTAD"/>
    <property type="match status" value="1"/>
</dbReference>
<comment type="similarity">
    <text evidence="1">Belongs to the AfsR/DnrI/RedD regulatory family.</text>
</comment>
<dbReference type="InterPro" id="IPR011990">
    <property type="entry name" value="TPR-like_helical_dom_sf"/>
</dbReference>
<feature type="DNA-binding region" description="OmpR/PhoB-type" evidence="5">
    <location>
        <begin position="1"/>
        <end position="94"/>
    </location>
</feature>
<evidence type="ECO:0000256" key="5">
    <source>
        <dbReference type="PROSITE-ProRule" id="PRU01091"/>
    </source>
</evidence>
<dbReference type="InterPro" id="IPR005158">
    <property type="entry name" value="BTAD"/>
</dbReference>
<dbReference type="InterPro" id="IPR036388">
    <property type="entry name" value="WH-like_DNA-bd_sf"/>
</dbReference>
<dbReference type="RefSeq" id="WP_113696546.1">
    <property type="nucleotide sequence ID" value="NZ_CP015163.1"/>
</dbReference>
<dbReference type="AlphaFoldDB" id="A0A344LHG5"/>
<keyword evidence="2" id="KW-0805">Transcription regulation</keyword>
<protein>
    <recommendedName>
        <fullName evidence="6">OmpR/PhoB-type domain-containing protein</fullName>
    </recommendedName>
</protein>
<dbReference type="GO" id="GO:0003677">
    <property type="term" value="F:DNA binding"/>
    <property type="evidence" value="ECO:0007669"/>
    <property type="project" value="UniProtKB-UniRule"/>
</dbReference>
<accession>A0A344LHG5</accession>
<dbReference type="Proteomes" id="UP000250434">
    <property type="component" value="Chromosome"/>
</dbReference>
<organism evidence="7 8">
    <name type="scientific">Amycolatopsis albispora</name>
    <dbReference type="NCBI Taxonomy" id="1804986"/>
    <lineage>
        <taxon>Bacteria</taxon>
        <taxon>Bacillati</taxon>
        <taxon>Actinomycetota</taxon>
        <taxon>Actinomycetes</taxon>
        <taxon>Pseudonocardiales</taxon>
        <taxon>Pseudonocardiaceae</taxon>
        <taxon>Amycolatopsis</taxon>
    </lineage>
</organism>
<dbReference type="InterPro" id="IPR051677">
    <property type="entry name" value="AfsR-DnrI-RedD_regulator"/>
</dbReference>
<dbReference type="SUPFAM" id="SSF46894">
    <property type="entry name" value="C-terminal effector domain of the bipartite response regulators"/>
    <property type="match status" value="1"/>
</dbReference>
<dbReference type="KEGG" id="aab:A4R43_37710"/>
<dbReference type="Pfam" id="PF00486">
    <property type="entry name" value="Trans_reg_C"/>
    <property type="match status" value="1"/>
</dbReference>
<dbReference type="EMBL" id="CP015163">
    <property type="protein sequence ID" value="AXB47489.1"/>
    <property type="molecule type" value="Genomic_DNA"/>
</dbReference>
<dbReference type="Gene3D" id="1.25.40.10">
    <property type="entry name" value="Tetratricopeptide repeat domain"/>
    <property type="match status" value="1"/>
</dbReference>
<reference evidence="7 8" key="1">
    <citation type="submission" date="2016-04" db="EMBL/GenBank/DDBJ databases">
        <title>Complete genome sequence and analysis of deep-sea sediment isolate, Amycolatopsis sp. WP1.</title>
        <authorList>
            <person name="Wang H."/>
            <person name="Chen S."/>
            <person name="Wu Q."/>
        </authorList>
    </citation>
    <scope>NUCLEOTIDE SEQUENCE [LARGE SCALE GENOMIC DNA]</scope>
    <source>
        <strain evidence="7 8">WP1</strain>
    </source>
</reference>
<keyword evidence="3 5" id="KW-0238">DNA-binding</keyword>
<proteinExistence type="inferred from homology"/>
<evidence type="ECO:0000256" key="2">
    <source>
        <dbReference type="ARBA" id="ARBA00023015"/>
    </source>
</evidence>
<dbReference type="Pfam" id="PF03704">
    <property type="entry name" value="BTAD"/>
    <property type="match status" value="1"/>
</dbReference>
<evidence type="ECO:0000256" key="4">
    <source>
        <dbReference type="ARBA" id="ARBA00023163"/>
    </source>
</evidence>
<evidence type="ECO:0000313" key="7">
    <source>
        <dbReference type="EMBL" id="AXB47489.1"/>
    </source>
</evidence>
<dbReference type="SUPFAM" id="SSF48452">
    <property type="entry name" value="TPR-like"/>
    <property type="match status" value="1"/>
</dbReference>
<dbReference type="GO" id="GO:0006355">
    <property type="term" value="P:regulation of DNA-templated transcription"/>
    <property type="evidence" value="ECO:0007669"/>
    <property type="project" value="InterPro"/>
</dbReference>
<gene>
    <name evidence="7" type="ORF">A4R43_37710</name>
</gene>
<dbReference type="Gene3D" id="1.10.10.10">
    <property type="entry name" value="Winged helix-like DNA-binding domain superfamily/Winged helix DNA-binding domain"/>
    <property type="match status" value="1"/>
</dbReference>
<dbReference type="SMART" id="SM01043">
    <property type="entry name" value="BTAD"/>
    <property type="match status" value="1"/>
</dbReference>
<dbReference type="InterPro" id="IPR001867">
    <property type="entry name" value="OmpR/PhoB-type_DNA-bd"/>
</dbReference>